<protein>
    <recommendedName>
        <fullName evidence="7">E2F/DP family winged-helix DNA-binding domain-containing protein</fullName>
    </recommendedName>
</protein>
<comment type="similarity">
    <text evidence="1 5">Belongs to the E2F/DP family.</text>
</comment>
<feature type="region of interest" description="Disordered" evidence="6">
    <location>
        <begin position="631"/>
        <end position="696"/>
    </location>
</feature>
<dbReference type="GO" id="GO:0000981">
    <property type="term" value="F:DNA-binding transcription factor activity, RNA polymerase II-specific"/>
    <property type="evidence" value="ECO:0007669"/>
    <property type="project" value="TreeGrafter"/>
</dbReference>
<feature type="region of interest" description="Disordered" evidence="6">
    <location>
        <begin position="847"/>
        <end position="866"/>
    </location>
</feature>
<feature type="region of interest" description="Disordered" evidence="6">
    <location>
        <begin position="428"/>
        <end position="448"/>
    </location>
</feature>
<dbReference type="OrthoDB" id="5318at2759"/>
<keyword evidence="9" id="KW-1185">Reference proteome</keyword>
<name>F2U540_SALR5</name>
<dbReference type="PANTHER" id="PTHR12081">
    <property type="entry name" value="TRANSCRIPTION FACTOR E2F"/>
    <property type="match status" value="1"/>
</dbReference>
<dbReference type="SUPFAM" id="SSF46785">
    <property type="entry name" value="Winged helix' DNA-binding domain"/>
    <property type="match status" value="2"/>
</dbReference>
<keyword evidence="3 5" id="KW-0238">DNA-binding</keyword>
<reference evidence="8" key="1">
    <citation type="submission" date="2009-08" db="EMBL/GenBank/DDBJ databases">
        <title>Annotation of Salpingoeca rosetta.</title>
        <authorList>
            <consortium name="The Broad Institute Genome Sequencing Platform"/>
            <person name="Russ C."/>
            <person name="Cuomo C."/>
            <person name="Burger G."/>
            <person name="Gray M.W."/>
            <person name="Holland P.W.H."/>
            <person name="King N."/>
            <person name="Lang F.B.F."/>
            <person name="Roger A.J."/>
            <person name="Ruiz-Trillo I."/>
            <person name="Young S.K."/>
            <person name="Zeng Q."/>
            <person name="Gargeya S."/>
            <person name="Alvarado L."/>
            <person name="Berlin A."/>
            <person name="Chapman S.B."/>
            <person name="Chen Z."/>
            <person name="Freedman E."/>
            <person name="Gellesch M."/>
            <person name="Goldberg J."/>
            <person name="Griggs A."/>
            <person name="Gujja S."/>
            <person name="Heilman E."/>
            <person name="Heiman D."/>
            <person name="Howarth C."/>
            <person name="Mehta T."/>
            <person name="Neiman D."/>
            <person name="Pearson M."/>
            <person name="Roberts A."/>
            <person name="Saif S."/>
            <person name="Shea T."/>
            <person name="Shenoy N."/>
            <person name="Sisk P."/>
            <person name="Stolte C."/>
            <person name="Sykes S."/>
            <person name="White J."/>
            <person name="Yandava C."/>
            <person name="Haas B."/>
            <person name="Nusbaum C."/>
            <person name="Birren B."/>
        </authorList>
    </citation>
    <scope>NUCLEOTIDE SEQUENCE [LARGE SCALE GENOMIC DNA]</scope>
    <source>
        <strain evidence="8">ATCC 50818</strain>
    </source>
</reference>
<organism evidence="9">
    <name type="scientific">Salpingoeca rosetta (strain ATCC 50818 / BSB-021)</name>
    <dbReference type="NCBI Taxonomy" id="946362"/>
    <lineage>
        <taxon>Eukaryota</taxon>
        <taxon>Choanoflagellata</taxon>
        <taxon>Craspedida</taxon>
        <taxon>Salpingoecidae</taxon>
        <taxon>Salpingoeca</taxon>
    </lineage>
</organism>
<dbReference type="GO" id="GO:0090575">
    <property type="term" value="C:RNA polymerase II transcription regulator complex"/>
    <property type="evidence" value="ECO:0007669"/>
    <property type="project" value="TreeGrafter"/>
</dbReference>
<dbReference type="Gene3D" id="1.10.10.10">
    <property type="entry name" value="Winged helix-like DNA-binding domain superfamily/Winged helix DNA-binding domain"/>
    <property type="match status" value="2"/>
</dbReference>
<evidence type="ECO:0000259" key="7">
    <source>
        <dbReference type="SMART" id="SM01372"/>
    </source>
</evidence>
<feature type="compositionally biased region" description="Low complexity" evidence="6">
    <location>
        <begin position="10"/>
        <end position="21"/>
    </location>
</feature>
<feature type="compositionally biased region" description="Polar residues" evidence="6">
    <location>
        <begin position="646"/>
        <end position="661"/>
    </location>
</feature>
<proteinExistence type="inferred from homology"/>
<comment type="subcellular location">
    <subcellularLocation>
        <location evidence="5">Nucleus</location>
    </subcellularLocation>
</comment>
<dbReference type="GeneID" id="16076579"/>
<keyword evidence="5" id="KW-0539">Nucleus</keyword>
<dbReference type="STRING" id="946362.F2U540"/>
<feature type="domain" description="E2F/DP family winged-helix DNA-binding" evidence="7">
    <location>
        <begin position="142"/>
        <end position="207"/>
    </location>
</feature>
<feature type="compositionally biased region" description="Polar residues" evidence="6">
    <location>
        <begin position="430"/>
        <end position="445"/>
    </location>
</feature>
<feature type="compositionally biased region" description="Low complexity" evidence="6">
    <location>
        <begin position="524"/>
        <end position="535"/>
    </location>
</feature>
<evidence type="ECO:0000256" key="5">
    <source>
        <dbReference type="RuleBase" id="RU003796"/>
    </source>
</evidence>
<dbReference type="Proteomes" id="UP000007799">
    <property type="component" value="Unassembled WGS sequence"/>
</dbReference>
<feature type="region of interest" description="Disordered" evidence="6">
    <location>
        <begin position="349"/>
        <end position="416"/>
    </location>
</feature>
<feature type="region of interest" description="Disordered" evidence="6">
    <location>
        <begin position="110"/>
        <end position="143"/>
    </location>
</feature>
<dbReference type="RefSeq" id="XP_004995992.1">
    <property type="nucleotide sequence ID" value="XM_004995935.1"/>
</dbReference>
<evidence type="ECO:0000256" key="4">
    <source>
        <dbReference type="ARBA" id="ARBA00023163"/>
    </source>
</evidence>
<dbReference type="eggNOG" id="KOG2578">
    <property type="taxonomic scope" value="Eukaryota"/>
</dbReference>
<keyword evidence="4 5" id="KW-0804">Transcription</keyword>
<sequence>MSHNHHHHPQQQQHEQQQQQQCSLPLLPPEMSQAACSSSPAGIPCTPPRNARSTTESGAAVNASPFANLKLLSQLASPPREDRQTQSLQRQKSAQALRTLTAVAAQELQASPARAKPNLQSSSSPQTDDSPTTGDCQQGSGRKGNTLMSITTQFCDICKGDIGAEIALDTVARQLGVGRRRIYDVVNVFEGLELVTRKGKNTYIWKGFDNINGTLAKLKALSITHLDSPTRPSHTLDAPQQSPLQESEATKKERSLGVLAQRFIMLFMRAPDGMVSMDEAADKLIFGPGCPEEKRSKTKIRRLYDISNILMSLNLIAKVSEPPSRHDNKRAVFRWSSIDLSSLQAASVSKVKIRTRTETNRRNQKQSLFHPDSPEGKGSPTRGPKKPKRTSTTGSRARSRALGRQPSFAADTPQTRLPFRFPQSALVTPHNASPLSTNTASTSMASVAPAGTGQAQATAAVAVSSAQHRHQQQYQQQQQSSLPQFSFNDAATQQQQQQQQTYATHAPQVHTHQSHATDAHAQRTQDAPAQYQQQQRCRDVPGVSICSSVPEECAGVIPLSAAFDTQPTDTSMASVFTPPHAVVRTPCTASSASSATTASVRSVMSNAAPSTMSRSSASSRQYRSRVYVSNADQSPQFSSPGFAGDTVSNTGTPAYTHASSAHTNNHKQQHQQEHHHHHHNDQQHQHQGGSSEQRMYYKGPSRREGLAPYPITEHIQMALGYSPKSQERLYRHTPPPSAKTLAAAPASSSVTAIDTLNVQYHEQQKRVVTGRDVPPSSSSSSLTHALASTTKQCQYTQERIHVQQTSEYSYQQQYQHQQQQQQQQQYQQQQQQQQPLHGLVFSPLSLPKEAGRSAVGHTHAGAHMPR</sequence>
<feature type="domain" description="E2F/DP family winged-helix DNA-binding" evidence="7">
    <location>
        <begin position="251"/>
        <end position="337"/>
    </location>
</feature>
<evidence type="ECO:0000256" key="1">
    <source>
        <dbReference type="ARBA" id="ARBA00010940"/>
    </source>
</evidence>
<feature type="region of interest" description="Disordered" evidence="6">
    <location>
        <begin position="489"/>
        <end position="535"/>
    </location>
</feature>
<dbReference type="KEGG" id="sre:PTSG_03407"/>
<evidence type="ECO:0000256" key="6">
    <source>
        <dbReference type="SAM" id="MobiDB-lite"/>
    </source>
</evidence>
<feature type="region of interest" description="Disordered" evidence="6">
    <location>
        <begin position="1"/>
        <end position="58"/>
    </location>
</feature>
<dbReference type="PANTHER" id="PTHR12081:SF7">
    <property type="entry name" value="TRANSCRIPTION FACTOR EFL-3"/>
    <property type="match status" value="1"/>
</dbReference>
<dbReference type="AlphaFoldDB" id="F2U540"/>
<dbReference type="InterPro" id="IPR003316">
    <property type="entry name" value="E2F_WHTH_DNA-bd_dom"/>
</dbReference>
<feature type="region of interest" description="Disordered" evidence="6">
    <location>
        <begin position="229"/>
        <end position="251"/>
    </location>
</feature>
<feature type="compositionally biased region" description="Low complexity" evidence="6">
    <location>
        <begin position="776"/>
        <end position="785"/>
    </location>
</feature>
<dbReference type="InParanoid" id="F2U540"/>
<accession>F2U540</accession>
<dbReference type="InterPro" id="IPR036388">
    <property type="entry name" value="WH-like_DNA-bd_sf"/>
</dbReference>
<feature type="compositionally biased region" description="Basic residues" evidence="6">
    <location>
        <begin position="664"/>
        <end position="679"/>
    </location>
</feature>
<feature type="compositionally biased region" description="Polar residues" evidence="6">
    <location>
        <begin position="229"/>
        <end position="247"/>
    </location>
</feature>
<dbReference type="EMBL" id="GL832961">
    <property type="protein sequence ID" value="EGD82756.1"/>
    <property type="molecule type" value="Genomic_DNA"/>
</dbReference>
<evidence type="ECO:0000256" key="2">
    <source>
        <dbReference type="ARBA" id="ARBA00023015"/>
    </source>
</evidence>
<evidence type="ECO:0000256" key="3">
    <source>
        <dbReference type="ARBA" id="ARBA00023125"/>
    </source>
</evidence>
<gene>
    <name evidence="8" type="ORF">PTSG_03407</name>
</gene>
<feature type="region of interest" description="Disordered" evidence="6">
    <location>
        <begin position="765"/>
        <end position="785"/>
    </location>
</feature>
<dbReference type="GO" id="GO:0000978">
    <property type="term" value="F:RNA polymerase II cis-regulatory region sequence-specific DNA binding"/>
    <property type="evidence" value="ECO:0007669"/>
    <property type="project" value="InterPro"/>
</dbReference>
<dbReference type="SMART" id="SM01372">
    <property type="entry name" value="E2F_TDP"/>
    <property type="match status" value="2"/>
</dbReference>
<keyword evidence="2 5" id="KW-0805">Transcription regulation</keyword>
<feature type="region of interest" description="Disordered" evidence="6">
    <location>
        <begin position="725"/>
        <end position="745"/>
    </location>
</feature>
<feature type="compositionally biased region" description="Low complexity" evidence="6">
    <location>
        <begin position="120"/>
        <end position="133"/>
    </location>
</feature>
<dbReference type="InterPro" id="IPR015633">
    <property type="entry name" value="E2F"/>
</dbReference>
<evidence type="ECO:0000313" key="9">
    <source>
        <dbReference type="Proteomes" id="UP000007799"/>
    </source>
</evidence>
<evidence type="ECO:0000313" key="8">
    <source>
        <dbReference type="EMBL" id="EGD82756.1"/>
    </source>
</evidence>
<dbReference type="Pfam" id="PF02319">
    <property type="entry name" value="WHD_E2F_TDP"/>
    <property type="match status" value="2"/>
</dbReference>
<dbReference type="InterPro" id="IPR036390">
    <property type="entry name" value="WH_DNA-bd_sf"/>
</dbReference>